<evidence type="ECO:0000313" key="2">
    <source>
        <dbReference type="EMBL" id="QDL94339.1"/>
    </source>
</evidence>
<keyword evidence="1" id="KW-0732">Signal</keyword>
<feature type="signal peptide" evidence="1">
    <location>
        <begin position="1"/>
        <end position="24"/>
    </location>
</feature>
<geneLocation type="plasmid" evidence="3">
    <name>pd4m1b</name>
</geneLocation>
<dbReference type="AlphaFoldDB" id="A0A5B8G4H5"/>
<reference evidence="2 3" key="1">
    <citation type="submission" date="2019-06" db="EMBL/GenBank/DDBJ databases">
        <title>Genome sequence of Rhodobacteraceae bacterium D4M1.</title>
        <authorList>
            <person name="Cao J."/>
        </authorList>
    </citation>
    <scope>NUCLEOTIDE SEQUENCE [LARGE SCALE GENOMIC DNA]</scope>
    <source>
        <strain evidence="2 3">D4M1</strain>
        <plasmid evidence="3">pd4m1b</plasmid>
    </source>
</reference>
<dbReference type="EMBL" id="CP040820">
    <property type="protein sequence ID" value="QDL94339.1"/>
    <property type="molecule type" value="Genomic_DNA"/>
</dbReference>
<organism evidence="2 3">
    <name type="scientific">Paroceanicella profunda</name>
    <dbReference type="NCBI Taxonomy" id="2579971"/>
    <lineage>
        <taxon>Bacteria</taxon>
        <taxon>Pseudomonadati</taxon>
        <taxon>Pseudomonadota</taxon>
        <taxon>Alphaproteobacteria</taxon>
        <taxon>Rhodobacterales</taxon>
        <taxon>Paracoccaceae</taxon>
        <taxon>Paroceanicella</taxon>
    </lineage>
</organism>
<evidence type="ECO:0000256" key="1">
    <source>
        <dbReference type="SAM" id="SignalP"/>
    </source>
</evidence>
<keyword evidence="2" id="KW-0614">Plasmid</keyword>
<accession>A0A5B8G4H5</accession>
<dbReference type="KEGG" id="ppru:FDP22_20920"/>
<protein>
    <submittedName>
        <fullName evidence="2">Uncharacterized protein</fullName>
    </submittedName>
</protein>
<dbReference type="RefSeq" id="WP_138576119.1">
    <property type="nucleotide sequence ID" value="NZ_CP040820.1"/>
</dbReference>
<name>A0A5B8G4H5_9RHOB</name>
<feature type="chain" id="PRO_5022804585" evidence="1">
    <location>
        <begin position="25"/>
        <end position="107"/>
    </location>
</feature>
<keyword evidence="3" id="KW-1185">Reference proteome</keyword>
<dbReference type="Proteomes" id="UP000305888">
    <property type="component" value="Plasmid pD4M1B"/>
</dbReference>
<sequence>MRLISAGSAVLAGFTLAFPSIALADSCTPGGKPVTVVSVRGGAPATLVNKTGYTLPSGKICIDGAEYTRGQVTAKPANPEVVTQTCPAKLATDGRSSPGNTRALGNC</sequence>
<proteinExistence type="predicted"/>
<gene>
    <name evidence="2" type="ORF">FDP22_20920</name>
</gene>
<evidence type="ECO:0000313" key="3">
    <source>
        <dbReference type="Proteomes" id="UP000305888"/>
    </source>
</evidence>